<evidence type="ECO:0000256" key="1">
    <source>
        <dbReference type="SAM" id="MobiDB-lite"/>
    </source>
</evidence>
<evidence type="ECO:0000313" key="4">
    <source>
        <dbReference type="Proteomes" id="UP000575068"/>
    </source>
</evidence>
<keyword evidence="2" id="KW-0732">Signal</keyword>
<name>A0A840HW15_9SPHN</name>
<evidence type="ECO:0000313" key="3">
    <source>
        <dbReference type="EMBL" id="MBB4642245.1"/>
    </source>
</evidence>
<dbReference type="InterPro" id="IPR007410">
    <property type="entry name" value="LpqE-like"/>
</dbReference>
<reference evidence="3 4" key="1">
    <citation type="submission" date="2020-08" db="EMBL/GenBank/DDBJ databases">
        <title>Genomic Encyclopedia of Type Strains, Phase IV (KMG-IV): sequencing the most valuable type-strain genomes for metagenomic binning, comparative biology and taxonomic classification.</title>
        <authorList>
            <person name="Goeker M."/>
        </authorList>
    </citation>
    <scope>NUCLEOTIDE SEQUENCE [LARGE SCALE GENOMIC DNA]</scope>
    <source>
        <strain evidence="3 4">DSM 7465</strain>
    </source>
</reference>
<feature type="region of interest" description="Disordered" evidence="1">
    <location>
        <begin position="148"/>
        <end position="171"/>
    </location>
</feature>
<dbReference type="AlphaFoldDB" id="A0A840HW15"/>
<dbReference type="InterPro" id="IPR036182">
    <property type="entry name" value="PCuAC_sf"/>
</dbReference>
<proteinExistence type="predicted"/>
<feature type="chain" id="PRO_5032516136" description="Copper chaperone PCu(A)C" evidence="2">
    <location>
        <begin position="26"/>
        <end position="171"/>
    </location>
</feature>
<dbReference type="InterPro" id="IPR058248">
    <property type="entry name" value="Lxx211020-like"/>
</dbReference>
<dbReference type="PROSITE" id="PS51257">
    <property type="entry name" value="PROKAR_LIPOPROTEIN"/>
    <property type="match status" value="1"/>
</dbReference>
<accession>A0A840HW15</accession>
<dbReference type="Gene3D" id="2.60.40.1890">
    <property type="entry name" value="PCu(A)C copper chaperone"/>
    <property type="match status" value="1"/>
</dbReference>
<sequence length="171" mass="18290">MTSQNARRLSAVFLAGLGLMLSACGQDKVLYVDQAWVRLSANKDMPSAGYFTVHGGEEDVRLLSVISPTVLRIDMHESKEQNGVMTMDPVGGIDIPARAEVVFAPGGKHLMIWGINQAVKSQGKLPLTFIFSNGDRIIYDAVLRQPGASEGPAAPGHEHKGHANPSADGKN</sequence>
<dbReference type="SUPFAM" id="SSF110087">
    <property type="entry name" value="DR1885-like metal-binding protein"/>
    <property type="match status" value="1"/>
</dbReference>
<protein>
    <recommendedName>
        <fullName evidence="5">Copper chaperone PCu(A)C</fullName>
    </recommendedName>
</protein>
<dbReference type="EMBL" id="JACHOV010000010">
    <property type="protein sequence ID" value="MBB4642245.1"/>
    <property type="molecule type" value="Genomic_DNA"/>
</dbReference>
<comment type="caution">
    <text evidence="3">The sequence shown here is derived from an EMBL/GenBank/DDBJ whole genome shotgun (WGS) entry which is preliminary data.</text>
</comment>
<dbReference type="RefSeq" id="WP_184476110.1">
    <property type="nucleotide sequence ID" value="NZ_JACHOV010000010.1"/>
</dbReference>
<dbReference type="PANTHER" id="PTHR36302:SF1">
    <property type="entry name" value="COPPER CHAPERONE PCU(A)C"/>
    <property type="match status" value="1"/>
</dbReference>
<dbReference type="Proteomes" id="UP000575068">
    <property type="component" value="Unassembled WGS sequence"/>
</dbReference>
<evidence type="ECO:0000256" key="2">
    <source>
        <dbReference type="SAM" id="SignalP"/>
    </source>
</evidence>
<evidence type="ECO:0008006" key="5">
    <source>
        <dbReference type="Google" id="ProtNLM"/>
    </source>
</evidence>
<dbReference type="PANTHER" id="PTHR36302">
    <property type="entry name" value="BLR7088 PROTEIN"/>
    <property type="match status" value="1"/>
</dbReference>
<keyword evidence="4" id="KW-1185">Reference proteome</keyword>
<dbReference type="Pfam" id="PF04314">
    <property type="entry name" value="PCuAC"/>
    <property type="match status" value="1"/>
</dbReference>
<organism evidence="3 4">
    <name type="scientific">Rhizorhapis suberifaciens</name>
    <name type="common">corky root of lettuce</name>
    <dbReference type="NCBI Taxonomy" id="13656"/>
    <lineage>
        <taxon>Bacteria</taxon>
        <taxon>Pseudomonadati</taxon>
        <taxon>Pseudomonadota</taxon>
        <taxon>Alphaproteobacteria</taxon>
        <taxon>Sphingomonadales</taxon>
        <taxon>Sphingomonadaceae</taxon>
        <taxon>Rhizorhapis</taxon>
    </lineage>
</organism>
<feature type="signal peptide" evidence="2">
    <location>
        <begin position="1"/>
        <end position="25"/>
    </location>
</feature>
<gene>
    <name evidence="3" type="ORF">HNQ99_002570</name>
</gene>